<feature type="compositionally biased region" description="Pro residues" evidence="3">
    <location>
        <begin position="470"/>
        <end position="479"/>
    </location>
</feature>
<keyword evidence="1 2" id="KW-0103">Bromodomain</keyword>
<feature type="compositionally biased region" description="Basic and acidic residues" evidence="3">
    <location>
        <begin position="513"/>
        <end position="524"/>
    </location>
</feature>
<dbReference type="Gene3D" id="1.20.920.10">
    <property type="entry name" value="Bromodomain-like"/>
    <property type="match status" value="2"/>
</dbReference>
<dbReference type="InterPro" id="IPR050935">
    <property type="entry name" value="Bromo_chromatin_reader"/>
</dbReference>
<feature type="compositionally biased region" description="Basic and acidic residues" evidence="3">
    <location>
        <begin position="80"/>
        <end position="93"/>
    </location>
</feature>
<dbReference type="Proteomes" id="UP001628179">
    <property type="component" value="Unassembled WGS sequence"/>
</dbReference>
<proteinExistence type="predicted"/>
<feature type="compositionally biased region" description="Acidic residues" evidence="3">
    <location>
        <begin position="950"/>
        <end position="960"/>
    </location>
</feature>
<feature type="compositionally biased region" description="Basic and acidic residues" evidence="3">
    <location>
        <begin position="182"/>
        <end position="198"/>
    </location>
</feature>
<feature type="domain" description="Bromo" evidence="4">
    <location>
        <begin position="351"/>
        <end position="426"/>
    </location>
</feature>
<dbReference type="PANTHER" id="PTHR22880">
    <property type="entry name" value="FALZ-RELATED BROMODOMAIN-CONTAINING PROTEINS"/>
    <property type="match status" value="1"/>
</dbReference>
<evidence type="ECO:0000313" key="7">
    <source>
        <dbReference type="Proteomes" id="UP001628179"/>
    </source>
</evidence>
<comment type="caution">
    <text evidence="6">The sequence shown here is derived from an EMBL/GenBank/DDBJ whole genome shotgun (WGS) entry which is preliminary data.</text>
</comment>
<dbReference type="Gene3D" id="1.20.1270.220">
    <property type="match status" value="1"/>
</dbReference>
<dbReference type="PROSITE" id="PS51525">
    <property type="entry name" value="NET"/>
    <property type="match status" value="1"/>
</dbReference>
<feature type="region of interest" description="Disordered" evidence="3">
    <location>
        <begin position="295"/>
        <end position="327"/>
    </location>
</feature>
<gene>
    <name evidence="6" type="primary">BDF1</name>
    <name evidence="6" type="ORF">MFIFM68171_02867</name>
</gene>
<feature type="compositionally biased region" description="Polar residues" evidence="3">
    <location>
        <begin position="254"/>
        <end position="263"/>
    </location>
</feature>
<feature type="domain" description="Bromo" evidence="4">
    <location>
        <begin position="564"/>
        <end position="636"/>
    </location>
</feature>
<evidence type="ECO:0000256" key="1">
    <source>
        <dbReference type="ARBA" id="ARBA00023117"/>
    </source>
</evidence>
<dbReference type="Pfam" id="PF17035">
    <property type="entry name" value="BET"/>
    <property type="match status" value="1"/>
</dbReference>
<feature type="compositionally biased region" description="Basic and acidic residues" evidence="3">
    <location>
        <begin position="300"/>
        <end position="309"/>
    </location>
</feature>
<feature type="compositionally biased region" description="Pro residues" evidence="3">
    <location>
        <begin position="880"/>
        <end position="889"/>
    </location>
</feature>
<organism evidence="6 7">
    <name type="scientific">Madurella fahalii</name>
    <dbReference type="NCBI Taxonomy" id="1157608"/>
    <lineage>
        <taxon>Eukaryota</taxon>
        <taxon>Fungi</taxon>
        <taxon>Dikarya</taxon>
        <taxon>Ascomycota</taxon>
        <taxon>Pezizomycotina</taxon>
        <taxon>Sordariomycetes</taxon>
        <taxon>Sordariomycetidae</taxon>
        <taxon>Sordariales</taxon>
        <taxon>Sordariales incertae sedis</taxon>
        <taxon>Madurella</taxon>
    </lineage>
</organism>
<feature type="compositionally biased region" description="Basic residues" evidence="3">
    <location>
        <begin position="893"/>
        <end position="902"/>
    </location>
</feature>
<dbReference type="PROSITE" id="PS50014">
    <property type="entry name" value="BROMODOMAIN_2"/>
    <property type="match status" value="2"/>
</dbReference>
<feature type="compositionally biased region" description="Low complexity" evidence="3">
    <location>
        <begin position="230"/>
        <end position="242"/>
    </location>
</feature>
<feature type="compositionally biased region" description="Basic and acidic residues" evidence="3">
    <location>
        <begin position="39"/>
        <end position="67"/>
    </location>
</feature>
<dbReference type="Pfam" id="PF00439">
    <property type="entry name" value="Bromodomain"/>
    <property type="match status" value="2"/>
</dbReference>
<protein>
    <submittedName>
        <fullName evidence="6">Transcription initiation at TATA-containing promoter protein</fullName>
    </submittedName>
</protein>
<dbReference type="GeneID" id="98173612"/>
<dbReference type="InterPro" id="IPR027353">
    <property type="entry name" value="NET_dom"/>
</dbReference>
<dbReference type="InterPro" id="IPR038336">
    <property type="entry name" value="NET_sf"/>
</dbReference>
<feature type="region of interest" description="Disordered" evidence="3">
    <location>
        <begin position="443"/>
        <end position="533"/>
    </location>
</feature>
<dbReference type="RefSeq" id="XP_070914390.1">
    <property type="nucleotide sequence ID" value="XM_071058289.1"/>
</dbReference>
<name>A0ABQ0G4I2_9PEZI</name>
<feature type="compositionally biased region" description="Basic and acidic residues" evidence="3">
    <location>
        <begin position="449"/>
        <end position="467"/>
    </location>
</feature>
<dbReference type="SUPFAM" id="SSF47370">
    <property type="entry name" value="Bromodomain"/>
    <property type="match status" value="2"/>
</dbReference>
<feature type="domain" description="NET" evidence="5">
    <location>
        <begin position="794"/>
        <end position="875"/>
    </location>
</feature>
<evidence type="ECO:0000259" key="4">
    <source>
        <dbReference type="PROSITE" id="PS50014"/>
    </source>
</evidence>
<keyword evidence="7" id="KW-1185">Reference proteome</keyword>
<reference evidence="6 7" key="1">
    <citation type="submission" date="2024-09" db="EMBL/GenBank/DDBJ databases">
        <title>Itraconazole resistance in Madurella fahalii resulting from another homologue of gene encoding cytochrome P450 14-alpha sterol demethylase (CYP51).</title>
        <authorList>
            <person name="Yoshioka I."/>
            <person name="Fahal A.H."/>
            <person name="Kaneko S."/>
            <person name="Yaguchi T."/>
        </authorList>
    </citation>
    <scope>NUCLEOTIDE SEQUENCE [LARGE SCALE GENOMIC DNA]</scope>
    <source>
        <strain evidence="6 7">IFM 68171</strain>
    </source>
</reference>
<dbReference type="CDD" id="cd04369">
    <property type="entry name" value="Bromodomain"/>
    <property type="match status" value="1"/>
</dbReference>
<dbReference type="InterPro" id="IPR001487">
    <property type="entry name" value="Bromodomain"/>
</dbReference>
<evidence type="ECO:0000259" key="5">
    <source>
        <dbReference type="PROSITE" id="PS51525"/>
    </source>
</evidence>
<feature type="compositionally biased region" description="Basic residues" evidence="3">
    <location>
        <begin position="793"/>
        <end position="803"/>
    </location>
</feature>
<accession>A0ABQ0G4I2</accession>
<dbReference type="CDD" id="cd05499">
    <property type="entry name" value="Bromo_BDF1_2_II"/>
    <property type="match status" value="1"/>
</dbReference>
<dbReference type="PANTHER" id="PTHR22880:SF225">
    <property type="entry name" value="BROMODOMAIN-CONTAINING PROTEIN BET-1-RELATED"/>
    <property type="match status" value="1"/>
</dbReference>
<feature type="region of interest" description="Disordered" evidence="3">
    <location>
        <begin position="752"/>
        <end position="803"/>
    </location>
</feature>
<evidence type="ECO:0000313" key="6">
    <source>
        <dbReference type="EMBL" id="GAB1312657.1"/>
    </source>
</evidence>
<dbReference type="PRINTS" id="PR00503">
    <property type="entry name" value="BROMODOMAIN"/>
</dbReference>
<feature type="region of interest" description="Disordered" evidence="3">
    <location>
        <begin position="876"/>
        <end position="960"/>
    </location>
</feature>
<dbReference type="EMBL" id="BAAFSV010000002">
    <property type="protein sequence ID" value="GAB1312657.1"/>
    <property type="molecule type" value="Genomic_DNA"/>
</dbReference>
<evidence type="ECO:0000256" key="2">
    <source>
        <dbReference type="PROSITE-ProRule" id="PRU00035"/>
    </source>
</evidence>
<feature type="region of interest" description="Disordered" evidence="3">
    <location>
        <begin position="657"/>
        <end position="694"/>
    </location>
</feature>
<dbReference type="SMART" id="SM00297">
    <property type="entry name" value="BROMO"/>
    <property type="match status" value="2"/>
</dbReference>
<evidence type="ECO:0000256" key="3">
    <source>
        <dbReference type="SAM" id="MobiDB-lite"/>
    </source>
</evidence>
<sequence>MTTQQSEGALLNEKPLQTTLLPAKDVLNGTLEVNGHTSPHPESEPETAPKPHDQTPHIADLERKENQDAFSTNKALAGEAKNEHQPTDLKADSEQDSAAPRTETKMEEAAADPADTNMPDAPVNPAPEEEPSKQVAPESQAQPEPKTRSKDQPEPAVDAADTPAVSPMDTSPQQPAAEFPLPDEKKDVVMADAQEHTEPPLAADGSDGTQETALSDVPPVSPVGDTINSAAGPLANAPDAPADTPPAPATADTSMSDTAQPSAKVSRERDIDSEDEPVAKRTKVGHIGDQVEVKTNTAQDRMDVDRRADSGSASLYRENGEPKLLNDDSLDDTPLTEWQNKQIRQVLAGVKKTKAGHNFRLPVEHLWPGLWAEYSARVSNPIDISLMEKRLRGEMDTYATIGDFKRDLDLLVTNSVTFNGELHEVTNSARICREAILSRMGGYTAVEPTKPERKESVKQHTTRHVEPRSAVPPAPPAAPRRPSKGAATSPSQKPAVESPAFAIPANNNGVPLIRRDSSKPDSRAKRPVKPAHPKDLVYDTKRKKKLPLELRFCDDVLTELRKAKHYDINAAFMQPVDPVALNIPSYHKIIKRPMDLQTMANKLGSGEYTTAKEFEKDFDLIIKNCRTFNGEDHIVYEQALKLQDLYRAEMSKKDEWMAKHAPAAQTAASHLKEDSEDDDADSEAEPEQDEERKALQHRIATIQKRLEEEQKKINEMVLSGTSELADVEITQSVVAMLQVQLIQERNKLASLPAKKAGKPKPKSKKAGGGAAISGKKASVAGAGGAVGGATKKAGNKRPAPKRKIGQLEKEMIVETLGELNSPYLEKAIELIKKDTGAGENDSGELELDIELLSEEVLVKLYDIVIKAFPNLRAEKERALAPPPPDPPAAKPKSTGKSKKNKPMSKLEQERRIQQLNELRAQAGRQASGSQEPMESIEGNGNDAVTQPERESEDEVSSEEE</sequence>
<feature type="compositionally biased region" description="Acidic residues" evidence="3">
    <location>
        <begin position="674"/>
        <end position="689"/>
    </location>
</feature>
<feature type="region of interest" description="Disordered" evidence="3">
    <location>
        <begin position="23"/>
        <end position="278"/>
    </location>
</feature>
<dbReference type="InterPro" id="IPR036427">
    <property type="entry name" value="Bromodomain-like_sf"/>
</dbReference>
<feature type="compositionally biased region" description="Basic residues" evidence="3">
    <location>
        <begin position="755"/>
        <end position="765"/>
    </location>
</feature>